<evidence type="ECO:0000313" key="4">
    <source>
        <dbReference type="EMBL" id="AOO12971.1"/>
    </source>
</evidence>
<gene>
    <name evidence="2" type="ORF">Np050604_088</name>
    <name evidence="3" type="ORF">Sn080709_088</name>
    <name evidence="4" type="ORF">W2100709_089</name>
    <name evidence="1" type="ORF">W270710_088</name>
</gene>
<reference evidence="5 6" key="1">
    <citation type="journal article" date="2016" name="Environ. Microbiol.">
        <title>Genomic diversification of marine cyanophages into stable ecotypes.</title>
        <authorList>
            <person name="Marston M.F."/>
            <person name="Martiny J.B."/>
        </authorList>
    </citation>
    <scope>NUCLEOTIDE SEQUENCE [LARGE SCALE GENOMIC DNA]</scope>
    <source>
        <strain evidence="2">Np_05_0604</strain>
        <strain evidence="3">Sn_08_0709</strain>
        <strain evidence="4">W2_10_0709</strain>
    </source>
</reference>
<evidence type="ECO:0000313" key="1">
    <source>
        <dbReference type="EMBL" id="AMO43332.1"/>
    </source>
</evidence>
<protein>
    <submittedName>
        <fullName evidence="1">Uncharacterized protein</fullName>
    </submittedName>
</protein>
<dbReference type="Proteomes" id="UP000225786">
    <property type="component" value="Segment"/>
</dbReference>
<evidence type="ECO:0000313" key="3">
    <source>
        <dbReference type="EMBL" id="AOO12505.1"/>
    </source>
</evidence>
<dbReference type="EMBL" id="KX349295">
    <property type="protein sequence ID" value="AOO12505.1"/>
    <property type="molecule type" value="Genomic_DNA"/>
</dbReference>
<sequence length="131" mass="13053">MPALAIPTTMDTVSTNVTCTFAAAPLSGTPVKAGIFMDKKPTPFFAEGTPVTAVPGVPIATPPGCIDPTGGARIVKTLINKSIYIQKLKPALQGDEAFIAGSPRPLTAPFAPSSVQFQTGAGASAGGAAAA</sequence>
<dbReference type="EMBL" id="KX349292">
    <property type="protein sequence ID" value="AOO11804.1"/>
    <property type="molecule type" value="Genomic_DNA"/>
</dbReference>
<dbReference type="Proteomes" id="UP000225478">
    <property type="component" value="Segment"/>
</dbReference>
<evidence type="ECO:0000313" key="6">
    <source>
        <dbReference type="Proteomes" id="UP000225402"/>
    </source>
</evidence>
<dbReference type="Proteomes" id="UP000222561">
    <property type="component" value="Segment"/>
</dbReference>
<dbReference type="EMBL" id="KX349297">
    <property type="protein sequence ID" value="AOO12971.1"/>
    <property type="molecule type" value="Genomic_DNA"/>
</dbReference>
<name>A0A127KMM6_9CAUD</name>
<proteinExistence type="predicted"/>
<evidence type="ECO:0000313" key="2">
    <source>
        <dbReference type="EMBL" id="AOO11804.1"/>
    </source>
</evidence>
<evidence type="ECO:0000313" key="5">
    <source>
        <dbReference type="Proteomes" id="UP000222561"/>
    </source>
</evidence>
<evidence type="ECO:0000313" key="7">
    <source>
        <dbReference type="Proteomes" id="UP000225786"/>
    </source>
</evidence>
<organism evidence="1 7">
    <name type="scientific">Cyanophage S-RIM44</name>
    <dbReference type="NCBI Taxonomy" id="1278485"/>
    <lineage>
        <taxon>Viruses</taxon>
        <taxon>Duplodnaviria</taxon>
        <taxon>Heunggongvirae</taxon>
        <taxon>Uroviricota</taxon>
        <taxon>Caudoviricetes</taxon>
        <taxon>Pantevenvirales</taxon>
        <taxon>Kyanoviridae</taxon>
        <taxon>Vellamovirus</taxon>
        <taxon>Vellamovirus rhodeisland44</taxon>
    </lineage>
</organism>
<accession>A0A127KMM6</accession>
<dbReference type="EMBL" id="KU594607">
    <property type="protein sequence ID" value="AMO43332.1"/>
    <property type="molecule type" value="Genomic_DNA"/>
</dbReference>
<dbReference type="Proteomes" id="UP000225402">
    <property type="component" value="Segment"/>
</dbReference>
<reference evidence="1 7" key="2">
    <citation type="submission" date="2016-01" db="EMBL/GenBank/DDBJ databases">
        <title>The genomic content and context of auxiliary metabolic genes in marine cyanophages.</title>
        <authorList>
            <person name="Marston M.F."/>
            <person name="Martiny J.B.H."/>
            <person name="Crummett L.T."/>
        </authorList>
    </citation>
    <scope>NUCLEOTIDE SEQUENCE [LARGE SCALE GENOMIC DNA]</scope>
    <source>
        <strain evidence="1">W2_07_0710</strain>
    </source>
</reference>